<evidence type="ECO:0000259" key="2">
    <source>
        <dbReference type="Pfam" id="PF24924"/>
    </source>
</evidence>
<dbReference type="Proteomes" id="UP000002051">
    <property type="component" value="Unassembled WGS sequence"/>
</dbReference>
<dbReference type="EMBL" id="CM001223">
    <property type="protein sequence ID" value="KEH22266.1"/>
    <property type="molecule type" value="Genomic_DNA"/>
</dbReference>
<dbReference type="PANTHER" id="PTHR48246:SF1">
    <property type="entry name" value="PROTEIN, PUTATIVE-RELATED"/>
    <property type="match status" value="1"/>
</dbReference>
<keyword evidence="1" id="KW-1133">Transmembrane helix</keyword>
<evidence type="ECO:0000313" key="4">
    <source>
        <dbReference type="EnsemblPlants" id="KEH22266"/>
    </source>
</evidence>
<accession>A0A072TYK5</accession>
<feature type="transmembrane region" description="Helical" evidence="1">
    <location>
        <begin position="192"/>
        <end position="211"/>
    </location>
</feature>
<sequence>MRYYTQTRLPYEHHWNGSISVTRQCSSVVNDSGNWVEPVIQMEIPRRNTRSYSFQSPDVSKLRELERNIASQDDFLERHGKLLNILQTDVTKGVLETLVQFYDCHCHCFTFPKYQLVPILEDYSHLVGLPVLNKVPFSGLEPDPKYSTIAKALHLGVSVIKDNLTVKKELSGFSTDFLYNQASFFAEAGANYAFYSVLALLIYGLVLFPHIPDFVDIRAIKWFVSYLPRPFIANRERLPWSKKIMALTPSDIIWYHPIWDKGTVIIRCGEYPNVPLIGMEGGISYNPILARRQLGYPMKTKTNSLALTEEFYYNKDDPLGIRGKFVQAWRGIHRLNRNQLGKRDDFMHESYNQWVVNQAIKNQMPYAVPKLVSATIPSSSLPLPSKTMGEYHEELADKDREVSTWKRKYDEVMVMMEDRDEIIRKHDSKILKQRQQMIERDARIQFLSTELSKFISPRERWVSFGDTRSESEE</sequence>
<keyword evidence="1 3" id="KW-0812">Transmembrane</keyword>
<gene>
    <name evidence="3" type="ordered locus">MTR_7g035370</name>
</gene>
<protein>
    <submittedName>
        <fullName evidence="3">Transmembrane protein, putative</fullName>
    </submittedName>
</protein>
<dbReference type="InterPro" id="IPR056647">
    <property type="entry name" value="DUF7745"/>
</dbReference>
<evidence type="ECO:0000256" key="1">
    <source>
        <dbReference type="SAM" id="Phobius"/>
    </source>
</evidence>
<dbReference type="EnsemblPlants" id="KEH22266">
    <property type="protein sequence ID" value="KEH22266"/>
    <property type="gene ID" value="MTR_7g035370"/>
</dbReference>
<dbReference type="PANTHER" id="PTHR48246">
    <property type="entry name" value="PROTEIN, PUTATIVE-RELATED"/>
    <property type="match status" value="1"/>
</dbReference>
<dbReference type="AlphaFoldDB" id="A0A072TYK5"/>
<dbReference type="HOGENOM" id="CLU_034345_0_0_1"/>
<evidence type="ECO:0000313" key="5">
    <source>
        <dbReference type="Proteomes" id="UP000002051"/>
    </source>
</evidence>
<name>A0A072TYK5_MEDTR</name>
<dbReference type="Pfam" id="PF24924">
    <property type="entry name" value="DUF7745"/>
    <property type="match status" value="1"/>
</dbReference>
<proteinExistence type="predicted"/>
<feature type="domain" description="DUF7745" evidence="2">
    <location>
        <begin position="62"/>
        <end position="224"/>
    </location>
</feature>
<organism evidence="3 5">
    <name type="scientific">Medicago truncatula</name>
    <name type="common">Barrel medic</name>
    <name type="synonym">Medicago tribuloides</name>
    <dbReference type="NCBI Taxonomy" id="3880"/>
    <lineage>
        <taxon>Eukaryota</taxon>
        <taxon>Viridiplantae</taxon>
        <taxon>Streptophyta</taxon>
        <taxon>Embryophyta</taxon>
        <taxon>Tracheophyta</taxon>
        <taxon>Spermatophyta</taxon>
        <taxon>Magnoliopsida</taxon>
        <taxon>eudicotyledons</taxon>
        <taxon>Gunneridae</taxon>
        <taxon>Pentapetalae</taxon>
        <taxon>rosids</taxon>
        <taxon>fabids</taxon>
        <taxon>Fabales</taxon>
        <taxon>Fabaceae</taxon>
        <taxon>Papilionoideae</taxon>
        <taxon>50 kb inversion clade</taxon>
        <taxon>NPAAA clade</taxon>
        <taxon>Hologalegina</taxon>
        <taxon>IRL clade</taxon>
        <taxon>Trifolieae</taxon>
        <taxon>Medicago</taxon>
    </lineage>
</organism>
<keyword evidence="5" id="KW-1185">Reference proteome</keyword>
<reference evidence="4" key="3">
    <citation type="submission" date="2015-04" db="UniProtKB">
        <authorList>
            <consortium name="EnsemblPlants"/>
        </authorList>
    </citation>
    <scope>IDENTIFICATION</scope>
    <source>
        <strain evidence="4">cv. Jemalong A17</strain>
    </source>
</reference>
<evidence type="ECO:0000313" key="3">
    <source>
        <dbReference type="EMBL" id="KEH22266.1"/>
    </source>
</evidence>
<reference evidence="3 5" key="2">
    <citation type="journal article" date="2014" name="BMC Genomics">
        <title>An improved genome release (version Mt4.0) for the model legume Medicago truncatula.</title>
        <authorList>
            <person name="Tang H."/>
            <person name="Krishnakumar V."/>
            <person name="Bidwell S."/>
            <person name="Rosen B."/>
            <person name="Chan A."/>
            <person name="Zhou S."/>
            <person name="Gentzbittel L."/>
            <person name="Childs K.L."/>
            <person name="Yandell M."/>
            <person name="Gundlach H."/>
            <person name="Mayer K.F."/>
            <person name="Schwartz D.C."/>
            <person name="Town C.D."/>
        </authorList>
    </citation>
    <scope>GENOME REANNOTATION</scope>
    <source>
        <strain evidence="3">A17</strain>
        <strain evidence="4 5">cv. Jemalong A17</strain>
    </source>
</reference>
<keyword evidence="1" id="KW-0472">Membrane</keyword>
<reference evidence="3 5" key="1">
    <citation type="journal article" date="2011" name="Nature">
        <title>The Medicago genome provides insight into the evolution of rhizobial symbioses.</title>
        <authorList>
            <person name="Young N.D."/>
            <person name="Debelle F."/>
            <person name="Oldroyd G.E."/>
            <person name="Geurts R."/>
            <person name="Cannon S.B."/>
            <person name="Udvardi M.K."/>
            <person name="Benedito V.A."/>
            <person name="Mayer K.F."/>
            <person name="Gouzy J."/>
            <person name="Schoof H."/>
            <person name="Van de Peer Y."/>
            <person name="Proost S."/>
            <person name="Cook D.R."/>
            <person name="Meyers B.C."/>
            <person name="Spannagl M."/>
            <person name="Cheung F."/>
            <person name="De Mita S."/>
            <person name="Krishnakumar V."/>
            <person name="Gundlach H."/>
            <person name="Zhou S."/>
            <person name="Mudge J."/>
            <person name="Bharti A.K."/>
            <person name="Murray J.D."/>
            <person name="Naoumkina M.A."/>
            <person name="Rosen B."/>
            <person name="Silverstein K.A."/>
            <person name="Tang H."/>
            <person name="Rombauts S."/>
            <person name="Zhao P.X."/>
            <person name="Zhou P."/>
            <person name="Barbe V."/>
            <person name="Bardou P."/>
            <person name="Bechner M."/>
            <person name="Bellec A."/>
            <person name="Berger A."/>
            <person name="Berges H."/>
            <person name="Bidwell S."/>
            <person name="Bisseling T."/>
            <person name="Choisne N."/>
            <person name="Couloux A."/>
            <person name="Denny R."/>
            <person name="Deshpande S."/>
            <person name="Dai X."/>
            <person name="Doyle J.J."/>
            <person name="Dudez A.M."/>
            <person name="Farmer A.D."/>
            <person name="Fouteau S."/>
            <person name="Franken C."/>
            <person name="Gibelin C."/>
            <person name="Gish J."/>
            <person name="Goldstein S."/>
            <person name="Gonzalez A.J."/>
            <person name="Green P.J."/>
            <person name="Hallab A."/>
            <person name="Hartog M."/>
            <person name="Hua A."/>
            <person name="Humphray S.J."/>
            <person name="Jeong D.H."/>
            <person name="Jing Y."/>
            <person name="Jocker A."/>
            <person name="Kenton S.M."/>
            <person name="Kim D.J."/>
            <person name="Klee K."/>
            <person name="Lai H."/>
            <person name="Lang C."/>
            <person name="Lin S."/>
            <person name="Macmil S.L."/>
            <person name="Magdelenat G."/>
            <person name="Matthews L."/>
            <person name="McCorrison J."/>
            <person name="Monaghan E.L."/>
            <person name="Mun J.H."/>
            <person name="Najar F.Z."/>
            <person name="Nicholson C."/>
            <person name="Noirot C."/>
            <person name="O'Bleness M."/>
            <person name="Paule C.R."/>
            <person name="Poulain J."/>
            <person name="Prion F."/>
            <person name="Qin B."/>
            <person name="Qu C."/>
            <person name="Retzel E.F."/>
            <person name="Riddle C."/>
            <person name="Sallet E."/>
            <person name="Samain S."/>
            <person name="Samson N."/>
            <person name="Sanders I."/>
            <person name="Saurat O."/>
            <person name="Scarpelli C."/>
            <person name="Schiex T."/>
            <person name="Segurens B."/>
            <person name="Severin A.J."/>
            <person name="Sherrier D.J."/>
            <person name="Shi R."/>
            <person name="Sims S."/>
            <person name="Singer S.R."/>
            <person name="Sinharoy S."/>
            <person name="Sterck L."/>
            <person name="Viollet A."/>
            <person name="Wang B.B."/>
            <person name="Wang K."/>
            <person name="Wang M."/>
            <person name="Wang X."/>
            <person name="Warfsmann J."/>
            <person name="Weissenbach J."/>
            <person name="White D.D."/>
            <person name="White J.D."/>
            <person name="Wiley G.B."/>
            <person name="Wincker P."/>
            <person name="Xing Y."/>
            <person name="Yang L."/>
            <person name="Yao Z."/>
            <person name="Ying F."/>
            <person name="Zhai J."/>
            <person name="Zhou L."/>
            <person name="Zuber A."/>
            <person name="Denarie J."/>
            <person name="Dixon R.A."/>
            <person name="May G.D."/>
            <person name="Schwartz D.C."/>
            <person name="Rogers J."/>
            <person name="Quetier F."/>
            <person name="Town C.D."/>
            <person name="Roe B.A."/>
        </authorList>
    </citation>
    <scope>NUCLEOTIDE SEQUENCE [LARGE SCALE GENOMIC DNA]</scope>
    <source>
        <strain evidence="3">A17</strain>
        <strain evidence="4 5">cv. Jemalong A17</strain>
    </source>
</reference>